<dbReference type="Pfam" id="PF02754">
    <property type="entry name" value="CCG"/>
    <property type="match status" value="2"/>
</dbReference>
<reference evidence="2 3" key="1">
    <citation type="submission" date="2020-08" db="EMBL/GenBank/DDBJ databases">
        <title>The Agave Microbiome: Exploring the role of microbial communities in plant adaptations to desert environments.</title>
        <authorList>
            <person name="Partida-Martinez L.P."/>
        </authorList>
    </citation>
    <scope>NUCLEOTIDE SEQUENCE [LARGE SCALE GENOMIC DNA]</scope>
    <source>
        <strain evidence="2 3">AT3.9</strain>
    </source>
</reference>
<feature type="domain" description="Cysteine-rich" evidence="1">
    <location>
        <begin position="143"/>
        <end position="227"/>
    </location>
</feature>
<dbReference type="Proteomes" id="UP000532010">
    <property type="component" value="Unassembled WGS sequence"/>
</dbReference>
<dbReference type="PANTHER" id="PTHR30296">
    <property type="entry name" value="UNCHARACTERIZED PROTEIN YKGE"/>
    <property type="match status" value="1"/>
</dbReference>
<gene>
    <name evidence="2" type="ORF">FHR70_002149</name>
</gene>
<protein>
    <submittedName>
        <fullName evidence="2">L-lactate dehydrogenase complex protein LldE</fullName>
    </submittedName>
</protein>
<comment type="caution">
    <text evidence="2">The sequence shown here is derived from an EMBL/GenBank/DDBJ whole genome shotgun (WGS) entry which is preliminary data.</text>
</comment>
<organism evidence="2 3">
    <name type="scientific">Microvirga lupini</name>
    <dbReference type="NCBI Taxonomy" id="420324"/>
    <lineage>
        <taxon>Bacteria</taxon>
        <taxon>Pseudomonadati</taxon>
        <taxon>Pseudomonadota</taxon>
        <taxon>Alphaproteobacteria</taxon>
        <taxon>Hyphomicrobiales</taxon>
        <taxon>Methylobacteriaceae</taxon>
        <taxon>Microvirga</taxon>
    </lineage>
</organism>
<dbReference type="PANTHER" id="PTHR30296:SF0">
    <property type="entry name" value="LACTATE UTILIZATION PROTEIN A"/>
    <property type="match status" value="1"/>
</dbReference>
<keyword evidence="3" id="KW-1185">Reference proteome</keyword>
<evidence type="ECO:0000313" key="3">
    <source>
        <dbReference type="Proteomes" id="UP000532010"/>
    </source>
</evidence>
<evidence type="ECO:0000259" key="1">
    <source>
        <dbReference type="Pfam" id="PF02754"/>
    </source>
</evidence>
<feature type="domain" description="Cysteine-rich" evidence="1">
    <location>
        <begin position="15"/>
        <end position="95"/>
    </location>
</feature>
<proteinExistence type="predicted"/>
<dbReference type="InterPro" id="IPR004017">
    <property type="entry name" value="Cys_rich_dom"/>
</dbReference>
<dbReference type="RefSeq" id="WP_183449841.1">
    <property type="nucleotide sequence ID" value="NZ_JACHWB010000002.1"/>
</dbReference>
<dbReference type="EMBL" id="JACHWB010000002">
    <property type="protein sequence ID" value="MBB3019095.1"/>
    <property type="molecule type" value="Genomic_DNA"/>
</dbReference>
<sequence length="265" mass="27962">MSATPSSARPAHPRVGLFVTCLVDLMRPSVGFAAVKLLEDAGCVVDAPVQTCCGQPAYNSGDRGTTRDLAMRLIEAFQGYDYVVAPSGSCAGMIKAHYPELFEEDPNWRAKADALAGKTYELISFLVDVLGVTKVGAAFDGAVTYHDSCSGLRELGVKRQPRKLLASVEGLTLVEMKDSDVCCGFGGTFAVKYSDISGAIVEAKAKNIEETQAPTVLAGDLGCLMNMAGKLSRDGRSIQVRHVAEVLAGMTDEPPIGAAKAKAIK</sequence>
<dbReference type="GO" id="GO:0005829">
    <property type="term" value="C:cytosol"/>
    <property type="evidence" value="ECO:0007669"/>
    <property type="project" value="TreeGrafter"/>
</dbReference>
<accession>A0A7W4VLU1</accession>
<name>A0A7W4VLU1_9HYPH</name>
<dbReference type="AlphaFoldDB" id="A0A7W4VLU1"/>
<evidence type="ECO:0000313" key="2">
    <source>
        <dbReference type="EMBL" id="MBB3019095.1"/>
    </source>
</evidence>
<dbReference type="GO" id="GO:0016491">
    <property type="term" value="F:oxidoreductase activity"/>
    <property type="evidence" value="ECO:0007669"/>
    <property type="project" value="UniProtKB-ARBA"/>
</dbReference>